<comment type="caution">
    <text evidence="2">The sequence shown here is derived from an EMBL/GenBank/DDBJ whole genome shotgun (WGS) entry which is preliminary data.</text>
</comment>
<accession>A0A9N8DNX2</accession>
<feature type="domain" description="BTB" evidence="1">
    <location>
        <begin position="26"/>
        <end position="96"/>
    </location>
</feature>
<dbReference type="AlphaFoldDB" id="A0A9N8DNX2"/>
<dbReference type="Pfam" id="PF00651">
    <property type="entry name" value="BTB"/>
    <property type="match status" value="1"/>
</dbReference>
<evidence type="ECO:0000313" key="2">
    <source>
        <dbReference type="EMBL" id="CAB9506447.1"/>
    </source>
</evidence>
<dbReference type="EMBL" id="CAICTM010000266">
    <property type="protein sequence ID" value="CAB9506447.1"/>
    <property type="molecule type" value="Genomic_DNA"/>
</dbReference>
<keyword evidence="3" id="KW-1185">Reference proteome</keyword>
<dbReference type="InterPro" id="IPR011333">
    <property type="entry name" value="SKP1/BTB/POZ_sf"/>
</dbReference>
<name>A0A9N8DNX2_9STRA</name>
<evidence type="ECO:0000313" key="3">
    <source>
        <dbReference type="Proteomes" id="UP001153069"/>
    </source>
</evidence>
<gene>
    <name evidence="2" type="ORF">SEMRO_267_G103400.1</name>
</gene>
<dbReference type="SUPFAM" id="SSF54695">
    <property type="entry name" value="POZ domain"/>
    <property type="match status" value="1"/>
</dbReference>
<proteinExistence type="predicted"/>
<organism evidence="2 3">
    <name type="scientific">Seminavis robusta</name>
    <dbReference type="NCBI Taxonomy" id="568900"/>
    <lineage>
        <taxon>Eukaryota</taxon>
        <taxon>Sar</taxon>
        <taxon>Stramenopiles</taxon>
        <taxon>Ochrophyta</taxon>
        <taxon>Bacillariophyta</taxon>
        <taxon>Bacillariophyceae</taxon>
        <taxon>Bacillariophycidae</taxon>
        <taxon>Naviculales</taxon>
        <taxon>Naviculaceae</taxon>
        <taxon>Seminavis</taxon>
    </lineage>
</organism>
<dbReference type="PROSITE" id="PS50097">
    <property type="entry name" value="BTB"/>
    <property type="match status" value="1"/>
</dbReference>
<dbReference type="InterPro" id="IPR000210">
    <property type="entry name" value="BTB/POZ_dom"/>
</dbReference>
<protein>
    <recommendedName>
        <fullName evidence="1">BTB domain-containing protein</fullName>
    </recommendedName>
</protein>
<reference evidence="2" key="1">
    <citation type="submission" date="2020-06" db="EMBL/GenBank/DDBJ databases">
        <authorList>
            <consortium name="Plant Systems Biology data submission"/>
        </authorList>
    </citation>
    <scope>NUCLEOTIDE SEQUENCE</scope>
    <source>
        <strain evidence="2">D6</strain>
    </source>
</reference>
<dbReference type="OrthoDB" id="9620072at2759"/>
<sequence>MSKKAKQKTDNDDGPVLKRGRFSIQPDVTVVVGGTEFQESSHALRICSEYFDAALRSGMKESISKRFEFPDKDPKEWELVRSFFEPFSNAEITATNAHKILPWFDKLGIHKGIERCDPVLSTRRYRCRNGKDFDLLLATLLNSIQYNLDNTTPVCLKQIKAEFESPKGFLCADMVGILFDALKANKTQELPWDICEDYVPSKVTDPADQDVLIRTGVLLKHLLLSKWKNER</sequence>
<dbReference type="Proteomes" id="UP001153069">
    <property type="component" value="Unassembled WGS sequence"/>
</dbReference>
<evidence type="ECO:0000259" key="1">
    <source>
        <dbReference type="PROSITE" id="PS50097"/>
    </source>
</evidence>
<dbReference type="Gene3D" id="3.30.710.10">
    <property type="entry name" value="Potassium Channel Kv1.1, Chain A"/>
    <property type="match status" value="1"/>
</dbReference>
<dbReference type="CDD" id="cd18186">
    <property type="entry name" value="BTB_POZ_ZBTB_KLHL-like"/>
    <property type="match status" value="1"/>
</dbReference>